<accession>A0A1G9WRA4</accession>
<dbReference type="Pfam" id="PF07660">
    <property type="entry name" value="STN"/>
    <property type="match status" value="1"/>
</dbReference>
<dbReference type="GO" id="GO:0009279">
    <property type="term" value="C:cell outer membrane"/>
    <property type="evidence" value="ECO:0007669"/>
    <property type="project" value="UniProtKB-SubCell"/>
</dbReference>
<comment type="similarity">
    <text evidence="6">Belongs to the bacterial secretin family.</text>
</comment>
<evidence type="ECO:0000313" key="11">
    <source>
        <dbReference type="Proteomes" id="UP000214880"/>
    </source>
</evidence>
<dbReference type="Gene3D" id="3.30.1370.130">
    <property type="match status" value="1"/>
</dbReference>
<feature type="domain" description="Secretin/TonB short N-terminal" evidence="9">
    <location>
        <begin position="48"/>
        <end position="96"/>
    </location>
</feature>
<evidence type="ECO:0000313" key="10">
    <source>
        <dbReference type="EMBL" id="SDM87154.1"/>
    </source>
</evidence>
<dbReference type="GO" id="GO:0009306">
    <property type="term" value="P:protein secretion"/>
    <property type="evidence" value="ECO:0007669"/>
    <property type="project" value="InterPro"/>
</dbReference>
<keyword evidence="11" id="KW-1185">Reference proteome</keyword>
<dbReference type="GO" id="GO:0015627">
    <property type="term" value="C:type II protein secretion system complex"/>
    <property type="evidence" value="ECO:0007669"/>
    <property type="project" value="TreeGrafter"/>
</dbReference>
<feature type="chain" id="PRO_5011586521" evidence="8">
    <location>
        <begin position="22"/>
        <end position="414"/>
    </location>
</feature>
<sequence length="414" mass="44278">MARKTGLLLLIITLLLTSASAAGSLVNMNVTNGEVRDVLTALAAVGGVSIVADDTVSGKITVRLNAVPFATALDIVTKTKGLSYQRLGDIIIVGSPEQLQRGFGEIAIFRLQYAEAAEAAGLLGVVLARQPASAGAALSHRLKVDAATNSLIFSGTPGETDQIRQVLAAIDIPCQQVVLEAQVLAINRDAAKSLGVEWEWSKGPNYPDYSKQDDGSWRVERKTTADNDNIPGIIQFGRTPEGFSYEMYYQFKINALVTEGKASVLAKPKIMTINGREAVINIGGELPVSVTTITDHATTASVEYKNAGIILKYTPRVNADGYITATVHTEVSSPAYVPELKAYKFNKRSASTEVRLKDGETMVIGGLIGKDEFSSMRKVPLLGDLPVIGALFRSVGNSQNESEVVIFLTAHIVK</sequence>
<dbReference type="InterPro" id="IPR038591">
    <property type="entry name" value="NolW-like_sf"/>
</dbReference>
<keyword evidence="2 7" id="KW-0813">Transport</keyword>
<dbReference type="Gene3D" id="3.30.1370.120">
    <property type="match status" value="1"/>
</dbReference>
<evidence type="ECO:0000256" key="2">
    <source>
        <dbReference type="ARBA" id="ARBA00022448"/>
    </source>
</evidence>
<evidence type="ECO:0000256" key="6">
    <source>
        <dbReference type="RuleBase" id="RU004003"/>
    </source>
</evidence>
<dbReference type="STRING" id="146817.SAMN04488502_10867"/>
<name>A0A1G9WRA4_9FIRM</name>
<dbReference type="PANTHER" id="PTHR30332">
    <property type="entry name" value="PROBABLE GENERAL SECRETION PATHWAY PROTEIN D"/>
    <property type="match status" value="1"/>
</dbReference>
<evidence type="ECO:0000256" key="4">
    <source>
        <dbReference type="ARBA" id="ARBA00023136"/>
    </source>
</evidence>
<dbReference type="AlphaFoldDB" id="A0A1G9WRA4"/>
<dbReference type="InterPro" id="IPR005644">
    <property type="entry name" value="NolW-like"/>
</dbReference>
<evidence type="ECO:0000256" key="3">
    <source>
        <dbReference type="ARBA" id="ARBA00022729"/>
    </source>
</evidence>
<reference evidence="10 11" key="1">
    <citation type="submission" date="2016-10" db="EMBL/GenBank/DDBJ databases">
        <authorList>
            <person name="de Groot N.N."/>
        </authorList>
    </citation>
    <scope>NUCLEOTIDE SEQUENCE [LARGE SCALE GENOMIC DNA]</scope>
    <source>
        <strain evidence="10 11">DSM 1736</strain>
    </source>
</reference>
<evidence type="ECO:0000259" key="9">
    <source>
        <dbReference type="SMART" id="SM00965"/>
    </source>
</evidence>
<dbReference type="Proteomes" id="UP000214880">
    <property type="component" value="Unassembled WGS sequence"/>
</dbReference>
<comment type="subcellular location">
    <subcellularLocation>
        <location evidence="7">Cell outer membrane</location>
    </subcellularLocation>
    <subcellularLocation>
        <location evidence="1">Membrane</location>
    </subcellularLocation>
</comment>
<evidence type="ECO:0000256" key="7">
    <source>
        <dbReference type="RuleBase" id="RU004004"/>
    </source>
</evidence>
<feature type="signal peptide" evidence="8">
    <location>
        <begin position="1"/>
        <end position="21"/>
    </location>
</feature>
<dbReference type="InterPro" id="IPR050810">
    <property type="entry name" value="Bact_Secretion_Sys_Channel"/>
</dbReference>
<keyword evidence="4" id="KW-0472">Membrane</keyword>
<dbReference type="PANTHER" id="PTHR30332:SF17">
    <property type="entry name" value="TYPE IV PILIATION SYSTEM PROTEIN DR_0774-RELATED"/>
    <property type="match status" value="1"/>
</dbReference>
<dbReference type="EMBL" id="FNHB01000008">
    <property type="protein sequence ID" value="SDM87154.1"/>
    <property type="molecule type" value="Genomic_DNA"/>
</dbReference>
<evidence type="ECO:0000256" key="8">
    <source>
        <dbReference type="SAM" id="SignalP"/>
    </source>
</evidence>
<keyword evidence="3 8" id="KW-0732">Signal</keyword>
<gene>
    <name evidence="10" type="ORF">SAMN04488502_10867</name>
</gene>
<dbReference type="InterPro" id="IPR004846">
    <property type="entry name" value="T2SS/T3SS_dom"/>
</dbReference>
<organism evidence="10 11">
    <name type="scientific">Dendrosporobacter quercicolus</name>
    <dbReference type="NCBI Taxonomy" id="146817"/>
    <lineage>
        <taxon>Bacteria</taxon>
        <taxon>Bacillati</taxon>
        <taxon>Bacillota</taxon>
        <taxon>Negativicutes</taxon>
        <taxon>Selenomonadales</taxon>
        <taxon>Sporomusaceae</taxon>
        <taxon>Dendrosporobacter</taxon>
    </lineage>
</organism>
<dbReference type="SMART" id="SM00965">
    <property type="entry name" value="STN"/>
    <property type="match status" value="1"/>
</dbReference>
<dbReference type="Pfam" id="PF00263">
    <property type="entry name" value="Secretin"/>
    <property type="match status" value="1"/>
</dbReference>
<protein>
    <submittedName>
        <fullName evidence="10">Type IV pilus assembly protein PilQ</fullName>
    </submittedName>
</protein>
<evidence type="ECO:0000256" key="5">
    <source>
        <dbReference type="ARBA" id="ARBA00023237"/>
    </source>
</evidence>
<dbReference type="PRINTS" id="PR00811">
    <property type="entry name" value="BCTERIALGSPD"/>
</dbReference>
<dbReference type="InterPro" id="IPR011662">
    <property type="entry name" value="Secretin/TonB_short_N"/>
</dbReference>
<evidence type="ECO:0000256" key="1">
    <source>
        <dbReference type="ARBA" id="ARBA00004370"/>
    </source>
</evidence>
<dbReference type="InterPro" id="IPR004845">
    <property type="entry name" value="T2SS_GspD_CS"/>
</dbReference>
<dbReference type="Pfam" id="PF03958">
    <property type="entry name" value="Secretin_N"/>
    <property type="match status" value="1"/>
</dbReference>
<proteinExistence type="inferred from homology"/>
<dbReference type="PRINTS" id="PR01032">
    <property type="entry name" value="PHAGEIV"/>
</dbReference>
<dbReference type="PROSITE" id="PS00875">
    <property type="entry name" value="T2SP_D"/>
    <property type="match status" value="1"/>
</dbReference>
<keyword evidence="5" id="KW-0998">Cell outer membrane</keyword>
<dbReference type="InterPro" id="IPR001775">
    <property type="entry name" value="GspD/PilQ"/>
</dbReference>